<evidence type="ECO:0000313" key="1">
    <source>
        <dbReference type="EMBL" id="PZO72317.1"/>
    </source>
</evidence>
<evidence type="ECO:0000313" key="2">
    <source>
        <dbReference type="Proteomes" id="UP000249555"/>
    </source>
</evidence>
<protein>
    <submittedName>
        <fullName evidence="1">Uncharacterized protein</fullName>
    </submittedName>
</protein>
<dbReference type="Proteomes" id="UP000249555">
    <property type="component" value="Unassembled WGS sequence"/>
</dbReference>
<gene>
    <name evidence="1" type="ORF">DI640_13160</name>
</gene>
<reference evidence="1 2" key="1">
    <citation type="submission" date="2017-08" db="EMBL/GenBank/DDBJ databases">
        <title>Infants hospitalized years apart are colonized by the same room-sourced microbial strains.</title>
        <authorList>
            <person name="Brooks B."/>
            <person name="Olm M.R."/>
            <person name="Firek B.A."/>
            <person name="Baker R."/>
            <person name="Thomas B.C."/>
            <person name="Morowitz M.J."/>
            <person name="Banfield J.F."/>
        </authorList>
    </citation>
    <scope>NUCLEOTIDE SEQUENCE [LARGE SCALE GENOMIC DNA]</scope>
    <source>
        <strain evidence="1">S2_018_000_R3_119</strain>
    </source>
</reference>
<name>A0A2W4YTB3_9SPHN</name>
<sequence length="71" mass="8244">MMYYYYTMEQIEAFRRTGYIVTIEGGYDTSVKLPPPYLFACRIEEPPRPTELDELIALMPPIPDPNSNPEV</sequence>
<dbReference type="EMBL" id="QFMX01000013">
    <property type="protein sequence ID" value="PZO72317.1"/>
    <property type="molecule type" value="Genomic_DNA"/>
</dbReference>
<comment type="caution">
    <text evidence="1">The sequence shown here is derived from an EMBL/GenBank/DDBJ whole genome shotgun (WGS) entry which is preliminary data.</text>
</comment>
<accession>A0A2W4YTB3</accession>
<proteinExistence type="predicted"/>
<organism evidence="1 2">
    <name type="scientific">Sphingomonas taxi</name>
    <dbReference type="NCBI Taxonomy" id="1549858"/>
    <lineage>
        <taxon>Bacteria</taxon>
        <taxon>Pseudomonadati</taxon>
        <taxon>Pseudomonadota</taxon>
        <taxon>Alphaproteobacteria</taxon>
        <taxon>Sphingomonadales</taxon>
        <taxon>Sphingomonadaceae</taxon>
        <taxon>Sphingomonas</taxon>
    </lineage>
</organism>
<dbReference type="AlphaFoldDB" id="A0A2W4YTB3"/>